<dbReference type="InterPro" id="IPR006405">
    <property type="entry name" value="Nic_PRibTrfase_pncB"/>
</dbReference>
<dbReference type="FunFam" id="3.20.20.70:FF:000076">
    <property type="entry name" value="Nicotinate phosphoribosyltransferase"/>
    <property type="match status" value="1"/>
</dbReference>
<dbReference type="UniPathway" id="UPA00253">
    <property type="reaction ID" value="UER00457"/>
</dbReference>
<comment type="caution">
    <text evidence="13">The sequence shown here is derived from an EMBL/GenBank/DDBJ whole genome shotgun (WGS) entry which is preliminary data.</text>
</comment>
<dbReference type="Pfam" id="PF17956">
    <property type="entry name" value="NAPRTase_C"/>
    <property type="match status" value="1"/>
</dbReference>
<organism evidence="13">
    <name type="scientific">Thermomicrobium roseum</name>
    <dbReference type="NCBI Taxonomy" id="500"/>
    <lineage>
        <taxon>Bacteria</taxon>
        <taxon>Pseudomonadati</taxon>
        <taxon>Thermomicrobiota</taxon>
        <taxon>Thermomicrobia</taxon>
        <taxon>Thermomicrobiales</taxon>
        <taxon>Thermomicrobiaceae</taxon>
        <taxon>Thermomicrobium</taxon>
    </lineage>
</organism>
<evidence type="ECO:0000256" key="4">
    <source>
        <dbReference type="ARBA" id="ARBA00022553"/>
    </source>
</evidence>
<dbReference type="InterPro" id="IPR036068">
    <property type="entry name" value="Nicotinate_pribotase-like_C"/>
</dbReference>
<comment type="catalytic activity">
    <reaction evidence="8 9">
        <text>5-phospho-alpha-D-ribose 1-diphosphate + nicotinate + ATP + H2O = nicotinate beta-D-ribonucleotide + ADP + phosphate + diphosphate</text>
        <dbReference type="Rhea" id="RHEA:36163"/>
        <dbReference type="ChEBI" id="CHEBI:15377"/>
        <dbReference type="ChEBI" id="CHEBI:30616"/>
        <dbReference type="ChEBI" id="CHEBI:32544"/>
        <dbReference type="ChEBI" id="CHEBI:33019"/>
        <dbReference type="ChEBI" id="CHEBI:43474"/>
        <dbReference type="ChEBI" id="CHEBI:57502"/>
        <dbReference type="ChEBI" id="CHEBI:58017"/>
        <dbReference type="ChEBI" id="CHEBI:456216"/>
        <dbReference type="EC" id="6.3.4.21"/>
    </reaction>
</comment>
<dbReference type="EC" id="6.3.4.21" evidence="3 9"/>
<dbReference type="GO" id="GO:0047280">
    <property type="term" value="F:nicotinamide phosphoribosyltransferase activity"/>
    <property type="evidence" value="ECO:0007669"/>
    <property type="project" value="UniProtKB-ARBA"/>
</dbReference>
<dbReference type="SUPFAM" id="SSF54675">
    <property type="entry name" value="Nicotinate/Quinolinate PRTase N-terminal domain-like"/>
    <property type="match status" value="1"/>
</dbReference>
<comment type="pathway">
    <text evidence="1 9">Cofactor biosynthesis; NAD(+) biosynthesis; nicotinate D-ribonucleotide from nicotinate: step 1/1.</text>
</comment>
<name>A0A7C1JYP2_THERO</name>
<evidence type="ECO:0000256" key="9">
    <source>
        <dbReference type="RuleBase" id="RU365100"/>
    </source>
</evidence>
<proteinExistence type="inferred from homology"/>
<evidence type="ECO:0000256" key="6">
    <source>
        <dbReference type="ARBA" id="ARBA00022642"/>
    </source>
</evidence>
<dbReference type="PIRSF" id="PIRSF000484">
    <property type="entry name" value="NAPRT"/>
    <property type="match status" value="1"/>
</dbReference>
<dbReference type="Pfam" id="PF04095">
    <property type="entry name" value="NAPRTase"/>
    <property type="match status" value="1"/>
</dbReference>
<keyword evidence="5 9" id="KW-0436">Ligase</keyword>
<dbReference type="InterPro" id="IPR041525">
    <property type="entry name" value="N/Namide_PRibTrfase"/>
</dbReference>
<evidence type="ECO:0000256" key="5">
    <source>
        <dbReference type="ARBA" id="ARBA00022598"/>
    </source>
</evidence>
<evidence type="ECO:0000256" key="3">
    <source>
        <dbReference type="ARBA" id="ARBA00013236"/>
    </source>
</evidence>
<feature type="domain" description="Nicotinate phosphoribosyltransferase C-terminal" evidence="12">
    <location>
        <begin position="385"/>
        <end position="439"/>
    </location>
</feature>
<evidence type="ECO:0000259" key="10">
    <source>
        <dbReference type="Pfam" id="PF04095"/>
    </source>
</evidence>
<dbReference type="InterPro" id="IPR013785">
    <property type="entry name" value="Aldolase_TIM"/>
</dbReference>
<dbReference type="SUPFAM" id="SSF51690">
    <property type="entry name" value="Nicotinate/Quinolinate PRTase C-terminal domain-like"/>
    <property type="match status" value="1"/>
</dbReference>
<evidence type="ECO:0000256" key="8">
    <source>
        <dbReference type="ARBA" id="ARBA00048668"/>
    </source>
</evidence>
<feature type="domain" description="Nicotinate phosphoribosyltransferase N-terminal" evidence="11">
    <location>
        <begin position="10"/>
        <end position="132"/>
    </location>
</feature>
<protein>
    <recommendedName>
        <fullName evidence="3 9">Nicotinate phosphoribosyltransferase</fullName>
        <ecNumber evidence="3 9">6.3.4.21</ecNumber>
    </recommendedName>
</protein>
<comment type="PTM">
    <text evidence="9">Transiently phosphorylated on a His residue during the reaction cycle. Phosphorylation strongly increases the affinity for substrates and increases the rate of nicotinate D-ribonucleotide production. Dephosphorylation regenerates the low-affinity form of the enzyme, leading to product release.</text>
</comment>
<keyword evidence="4" id="KW-0597">Phosphoprotein</keyword>
<dbReference type="GO" id="GO:0034355">
    <property type="term" value="P:NAD+ biosynthetic process via the salvage pathway"/>
    <property type="evidence" value="ECO:0007669"/>
    <property type="project" value="UniProtKB-ARBA"/>
</dbReference>
<dbReference type="NCBIfam" id="TIGR01513">
    <property type="entry name" value="NAPRTase_put"/>
    <property type="match status" value="1"/>
</dbReference>
<dbReference type="NCBIfam" id="NF009131">
    <property type="entry name" value="PRK12484.1"/>
    <property type="match status" value="1"/>
</dbReference>
<dbReference type="PANTHER" id="PTHR11098">
    <property type="entry name" value="NICOTINATE PHOSPHORIBOSYLTRANSFERASE"/>
    <property type="match status" value="1"/>
</dbReference>
<gene>
    <name evidence="13" type="ORF">ENP47_01515</name>
</gene>
<dbReference type="EMBL" id="DSJL01000002">
    <property type="protein sequence ID" value="HEF64279.1"/>
    <property type="molecule type" value="Genomic_DNA"/>
</dbReference>
<reference evidence="13" key="1">
    <citation type="journal article" date="2020" name="mSystems">
        <title>Genome- and Community-Level Interaction Insights into Carbon Utilization and Element Cycling Functions of Hydrothermarchaeota in Hydrothermal Sediment.</title>
        <authorList>
            <person name="Zhou Z."/>
            <person name="Liu Y."/>
            <person name="Xu W."/>
            <person name="Pan J."/>
            <person name="Luo Z.H."/>
            <person name="Li M."/>
        </authorList>
    </citation>
    <scope>NUCLEOTIDE SEQUENCE [LARGE SCALE GENOMIC DNA]</scope>
    <source>
        <strain evidence="13">SpSt-222</strain>
    </source>
</reference>
<evidence type="ECO:0000256" key="1">
    <source>
        <dbReference type="ARBA" id="ARBA00004952"/>
    </source>
</evidence>
<evidence type="ECO:0000256" key="7">
    <source>
        <dbReference type="ARBA" id="ARBA00022679"/>
    </source>
</evidence>
<dbReference type="Gene3D" id="3.20.20.70">
    <property type="entry name" value="Aldolase class I"/>
    <property type="match status" value="1"/>
</dbReference>
<comment type="function">
    <text evidence="9">Catalyzes the first step in the biosynthesis of NAD from nicotinic acid, the ATP-dependent synthesis of beta-nicotinate D-ribonucleotide from nicotinate and 5-phospho-D-ribose 1-phosphate.</text>
</comment>
<evidence type="ECO:0000259" key="12">
    <source>
        <dbReference type="Pfam" id="PF17956"/>
    </source>
</evidence>
<dbReference type="InterPro" id="IPR007229">
    <property type="entry name" value="Nic_PRibTrfase-Fam"/>
</dbReference>
<dbReference type="NCBIfam" id="NF006696">
    <property type="entry name" value="PRK09243.1-3"/>
    <property type="match status" value="1"/>
</dbReference>
<evidence type="ECO:0000313" key="13">
    <source>
        <dbReference type="EMBL" id="HEF64279.1"/>
    </source>
</evidence>
<dbReference type="Gene3D" id="3.20.140.10">
    <property type="entry name" value="nicotinate phosphoribosyltransferase"/>
    <property type="match status" value="1"/>
</dbReference>
<dbReference type="GO" id="GO:0004516">
    <property type="term" value="F:nicotinate phosphoribosyltransferase activity"/>
    <property type="evidence" value="ECO:0007669"/>
    <property type="project" value="UniProtKB-UniRule"/>
</dbReference>
<accession>A0A7C1JYP2</accession>
<evidence type="ECO:0000259" key="11">
    <source>
        <dbReference type="Pfam" id="PF17767"/>
    </source>
</evidence>
<dbReference type="PANTHER" id="PTHR11098:SF1">
    <property type="entry name" value="NICOTINATE PHOSPHORIBOSYLTRANSFERASE"/>
    <property type="match status" value="1"/>
</dbReference>
<dbReference type="Pfam" id="PF17767">
    <property type="entry name" value="NAPRTase_N"/>
    <property type="match status" value="1"/>
</dbReference>
<comment type="similarity">
    <text evidence="2 9">Belongs to the NAPRTase family.</text>
</comment>
<keyword evidence="6 9" id="KW-0662">Pyridine nucleotide biosynthesis</keyword>
<keyword evidence="7 9" id="KW-0808">Transferase</keyword>
<sequence>MDPSPYEIALSTDLYELTMASSYHALGRHGRAVFSLYVRKLPEQRHFLVVAGVNELLERLLQLCFDDEARAYLRTLPVLRPEFVDSLASFRFQGDVWAVREGTVIFPEEPILEVEAPIDQAQIIETLVLNAIHYPTLVATKAARCVLAAPGKTLVDFGLRRTPSLDAGLAAARAAYLVGFAATSNVLAGARYGIPVSGTVAHSYIESFPSELEAFRAFARTYPGDPILLIDTYDTLRGAEHAVIVARELAQEGRRVRAVRLDSGDLASLSRAVRQILDQAGFPDIQIFASGGLDEYELAALEAAGAPIDGYGVGSRLGTSADAPLADMAYKLVEYEGQPVLKLSTGKRTLVGAKQVWRRVGPDGRYSEDMIALRDEPPPGPDWIPLLRPVMRGGTIVELPSLADLREHHREEMARLPDWLRSLSPTGSYPVRLSERLQRRQREAEHLVRQREGL</sequence>
<feature type="domain" description="Nicotinate/nicotinamide phosphoribosyltransferase" evidence="10">
    <location>
        <begin position="154"/>
        <end position="296"/>
    </location>
</feature>
<dbReference type="InterPro" id="IPR040727">
    <property type="entry name" value="NAPRTase_N"/>
</dbReference>
<dbReference type="GO" id="GO:0005829">
    <property type="term" value="C:cytosol"/>
    <property type="evidence" value="ECO:0007669"/>
    <property type="project" value="TreeGrafter"/>
</dbReference>
<keyword evidence="13" id="KW-0328">Glycosyltransferase</keyword>
<dbReference type="InterPro" id="IPR041619">
    <property type="entry name" value="NAPRTase_C"/>
</dbReference>
<dbReference type="CDD" id="cd01570">
    <property type="entry name" value="NAPRTase_A"/>
    <property type="match status" value="1"/>
</dbReference>
<dbReference type="AlphaFoldDB" id="A0A7C1JYP2"/>
<evidence type="ECO:0000256" key="2">
    <source>
        <dbReference type="ARBA" id="ARBA00010897"/>
    </source>
</evidence>